<evidence type="ECO:0000256" key="4">
    <source>
        <dbReference type="SAM" id="Coils"/>
    </source>
</evidence>
<dbReference type="GO" id="GO:0051664">
    <property type="term" value="P:nuclear pore localization"/>
    <property type="evidence" value="ECO:0007669"/>
    <property type="project" value="EnsemblFungi"/>
</dbReference>
<dbReference type="OMA" id="NIYTWRI"/>
<dbReference type="InterPro" id="IPR039462">
    <property type="entry name" value="Nup159/Nup146_N"/>
</dbReference>
<feature type="compositionally biased region" description="Polar residues" evidence="5">
    <location>
        <begin position="736"/>
        <end position="748"/>
    </location>
</feature>
<evidence type="ECO:0000256" key="2">
    <source>
        <dbReference type="ARBA" id="ARBA00022448"/>
    </source>
</evidence>
<feature type="compositionally biased region" description="Polar residues" evidence="5">
    <location>
        <begin position="438"/>
        <end position="501"/>
    </location>
</feature>
<feature type="compositionally biased region" description="Polar residues" evidence="5">
    <location>
        <begin position="1053"/>
        <end position="1066"/>
    </location>
</feature>
<feature type="region of interest" description="Disordered" evidence="5">
    <location>
        <begin position="676"/>
        <end position="748"/>
    </location>
</feature>
<feature type="compositionally biased region" description="Polar residues" evidence="5">
    <location>
        <begin position="411"/>
        <end position="429"/>
    </location>
</feature>
<gene>
    <name evidence="7" type="primary">NCAS0B06430</name>
    <name evidence="7" type="ordered locus">NCAS_0B06430</name>
</gene>
<dbReference type="FunCoup" id="G0V9W0">
    <property type="interactions" value="167"/>
</dbReference>
<dbReference type="GeneID" id="96902284"/>
<dbReference type="GO" id="GO:0000055">
    <property type="term" value="P:ribosomal large subunit export from nucleus"/>
    <property type="evidence" value="ECO:0007669"/>
    <property type="project" value="EnsemblFungi"/>
</dbReference>
<name>G0V9W0_NAUCA</name>
<organism evidence="7 8">
    <name type="scientific">Naumovozyma castellii</name>
    <name type="common">Yeast</name>
    <name type="synonym">Saccharomyces castellii</name>
    <dbReference type="NCBI Taxonomy" id="27288"/>
    <lineage>
        <taxon>Eukaryota</taxon>
        <taxon>Fungi</taxon>
        <taxon>Dikarya</taxon>
        <taxon>Ascomycota</taxon>
        <taxon>Saccharomycotina</taxon>
        <taxon>Saccharomycetes</taxon>
        <taxon>Saccharomycetales</taxon>
        <taxon>Saccharomycetaceae</taxon>
        <taxon>Naumovozyma</taxon>
    </lineage>
</organism>
<feature type="compositionally biased region" description="Polar residues" evidence="5">
    <location>
        <begin position="864"/>
        <end position="878"/>
    </location>
</feature>
<dbReference type="InterPro" id="IPR015943">
    <property type="entry name" value="WD40/YVTN_repeat-like_dom_sf"/>
</dbReference>
<dbReference type="GO" id="GO:0000774">
    <property type="term" value="F:adenyl-nucleotide exchange factor activity"/>
    <property type="evidence" value="ECO:0007669"/>
    <property type="project" value="EnsemblFungi"/>
</dbReference>
<dbReference type="GO" id="GO:0000056">
    <property type="term" value="P:ribosomal small subunit export from nucleus"/>
    <property type="evidence" value="ECO:0007669"/>
    <property type="project" value="EnsemblFungi"/>
</dbReference>
<feature type="compositionally biased region" description="Basic and acidic residues" evidence="5">
    <location>
        <begin position="772"/>
        <end position="785"/>
    </location>
</feature>
<evidence type="ECO:0000313" key="8">
    <source>
        <dbReference type="Proteomes" id="UP000001640"/>
    </source>
</evidence>
<feature type="compositionally biased region" description="Acidic residues" evidence="5">
    <location>
        <begin position="786"/>
        <end position="795"/>
    </location>
</feature>
<feature type="compositionally biased region" description="Basic and acidic residues" evidence="5">
    <location>
        <begin position="950"/>
        <end position="967"/>
    </location>
</feature>
<reference key="2">
    <citation type="submission" date="2011-08" db="EMBL/GenBank/DDBJ databases">
        <title>Genome sequence of Naumovozyma castellii.</title>
        <authorList>
            <person name="Gordon J.L."/>
            <person name="Armisen D."/>
            <person name="Proux-Wera E."/>
            <person name="OhEigeartaigh S.S."/>
            <person name="Byrne K.P."/>
            <person name="Wolfe K.H."/>
        </authorList>
    </citation>
    <scope>NUCLEOTIDE SEQUENCE</scope>
    <source>
        <strain>Type strain:CBS 4309</strain>
    </source>
</reference>
<sequence length="1468" mass="160647">MSSLCDEVETNISEDFGFKGLGLKKILPSYNEKLPFTTLQNLDILNAKSLYVASSGGKTIIGDLQNLRDSVTNQEEESKIELTTNWENDTGDVVFVKFWGDSKVILVTLEGEILSVSLESLGFPETIHSLEVRIKSLFLYQDSLYLLDTQGTLSIFDLSKKNLTKVLEDQVASFDILDTRLTVLLKNQDVQVFNINGPSIEPSSGFSTPVEVSAELSDGYEPIGLKCLSSTQLLVVFGMPVSESSEDVSYDQKTYLVNNSNEEKVEYHESFDMIPAFGSVLRYPTFYTIILPDLIENSKNVDIIASAYASELTLLHFNEVVEPNQDSERAVLPISKETGNDTNPVGIALDFVTSGTIVEPCSGVDKTSKLPLIYILNDEGTLQIEGLYHASALKQGKFNVPEISTTTNLNSLKISDNNPVLASQPSQSDVPFEEQDETVPNTSPFNNTSAFSMSSVQPKSGKLESSSPALSNNTTLFGNINKPNEENPFTSKSKGSSQAGSFFNFGSKTDSPFTKLNSNNDQKADSSSSFSFSSFGNKLTSEPKSFGQPSSTLTFGNSASEATNTTPTFGTPAFGSTAPVPAFGTPAFGAPAFGTTTAAPAFGTPAFGTTNTAPAFGTTAFGTSTAGTETKAPSFGSGASKAGEVSQPTFGKPAFGTSFGSLASASDDKNGNKGFAFGKPQFGSSATGTTSSPFGMLSSGESGFGKLSMESKNAEGNSSTPSSTAALKESPFGQPIFNSNASKDQASQPLFTDFNSNLKEVSTMESPFANFGEKKEVDEVEKEKEENEAELDDSTVEGTPIEPTNDRISAQPNITMEANESTEDSISDITNRIKKTANISTPLVDSHFSIPAATQETSEFKTDSPFSSFTNELNKSTAPTFTFNKELKEEKQIASVDSSEQPLKDIKRQSELSTASDTEFRIPSNGTDNKEAVEEESASNTSTDNESSDFEGKKENESTDAEIKDTIEGQQVPTSSKQEDKKISDDEHSLARNTEYSLNQATKSESATVMAEETESVSNLEDDESEEIKSTTESDNESSHHVIKIGLNEEDGISNNETQVKGNTNKTSDETNIDKEEEIGENQNKDSDNEVESKLSNESYVDVDETRSEESESASPVEEESTYIKVVDASLQTHYDDMSDAYIQTDPVLEVSLHVQTKTKPTSSIGCQTDPIENCSFNVQSFEHDENYLAEVCKPKPLGKYFSGASVKSVPHTSQDPVMISMESTYQLTTAELSVLFDNIKNMDEFFKDQCTQHLEERTKRSISNMYIWRVPEIEKLNDIVRLESASYMKTITSIQEFEGPISTYMNDILKKIDNDMIQIKEQLLQIEYLNSPDSNGQLGSLKVHQSEIRSKLRGKMHSILKEINHISESLNILKIYAIRDKKLDENPLVSKLTFDSPSSMKVLREIKDLRTDLQDLRKSRTDQKEDDANMSLVKRDIESAEIVEAGLLLDTRKEVGEFFKRLNAERF</sequence>
<dbReference type="GO" id="GO:0006611">
    <property type="term" value="P:protein export from nucleus"/>
    <property type="evidence" value="ECO:0007669"/>
    <property type="project" value="EnsemblFungi"/>
</dbReference>
<dbReference type="GO" id="GO:0017056">
    <property type="term" value="F:structural constituent of nuclear pore"/>
    <property type="evidence" value="ECO:0007669"/>
    <property type="project" value="EnsemblFungi"/>
</dbReference>
<feature type="coiled-coil region" evidence="4">
    <location>
        <begin position="1400"/>
        <end position="1427"/>
    </location>
</feature>
<keyword evidence="8" id="KW-1185">Reference proteome</keyword>
<feature type="region of interest" description="Disordered" evidence="5">
    <location>
        <begin position="411"/>
        <end position="501"/>
    </location>
</feature>
<dbReference type="Gene3D" id="2.130.10.10">
    <property type="entry name" value="YVTN repeat-like/Quinoprotein amine dehydrogenase"/>
    <property type="match status" value="1"/>
</dbReference>
<dbReference type="STRING" id="1064592.G0V9W0"/>
<feature type="region of interest" description="Disordered" evidence="5">
    <location>
        <begin position="892"/>
        <end position="1121"/>
    </location>
</feature>
<accession>G0V9W0</accession>
<dbReference type="HOGENOM" id="CLU_250354_0_0_1"/>
<dbReference type="RefSeq" id="XP_003675098.1">
    <property type="nucleotide sequence ID" value="XM_003675050.1"/>
</dbReference>
<feature type="compositionally biased region" description="Basic and acidic residues" evidence="5">
    <location>
        <begin position="1027"/>
        <end position="1040"/>
    </location>
</feature>
<dbReference type="GO" id="GO:0044614">
    <property type="term" value="C:nuclear pore cytoplasmic filaments"/>
    <property type="evidence" value="ECO:0007669"/>
    <property type="project" value="EnsemblFungi"/>
</dbReference>
<feature type="region of interest" description="Disordered" evidence="5">
    <location>
        <begin position="541"/>
        <end position="573"/>
    </location>
</feature>
<dbReference type="GO" id="GO:0016973">
    <property type="term" value="P:poly(A)+ mRNA export from nucleus"/>
    <property type="evidence" value="ECO:0007669"/>
    <property type="project" value="EnsemblFungi"/>
</dbReference>
<keyword evidence="4" id="KW-0175">Coiled coil</keyword>
<dbReference type="OrthoDB" id="248320at2759"/>
<feature type="domain" description="Nucleoporin Nup159/Nup146 N-terminal" evidence="6">
    <location>
        <begin position="35"/>
        <end position="382"/>
    </location>
</feature>
<dbReference type="KEGG" id="ncs:NCAS_0B06430"/>
<dbReference type="GO" id="GO:0044613">
    <property type="term" value="C:nuclear pore central transport channel"/>
    <property type="evidence" value="ECO:0007669"/>
    <property type="project" value="EnsemblFungi"/>
</dbReference>
<feature type="compositionally biased region" description="Acidic residues" evidence="5">
    <location>
        <begin position="1012"/>
        <end position="1026"/>
    </location>
</feature>
<feature type="compositionally biased region" description="Basic and acidic residues" evidence="5">
    <location>
        <begin position="1083"/>
        <end position="1095"/>
    </location>
</feature>
<evidence type="ECO:0000256" key="5">
    <source>
        <dbReference type="SAM" id="MobiDB-lite"/>
    </source>
</evidence>
<evidence type="ECO:0000259" key="6">
    <source>
        <dbReference type="Pfam" id="PF16755"/>
    </source>
</evidence>
<feature type="region of interest" description="Disordered" evidence="5">
    <location>
        <begin position="855"/>
        <end position="878"/>
    </location>
</feature>
<feature type="compositionally biased region" description="Polar residues" evidence="5">
    <location>
        <begin position="806"/>
        <end position="819"/>
    </location>
</feature>
<feature type="compositionally biased region" description="Polar residues" evidence="5">
    <location>
        <begin position="541"/>
        <end position="569"/>
    </location>
</feature>
<reference evidence="7 8" key="1">
    <citation type="journal article" date="2011" name="Proc. Natl. Acad. Sci. U.S.A.">
        <title>Evolutionary erosion of yeast sex chromosomes by mating-type switching accidents.</title>
        <authorList>
            <person name="Gordon J.L."/>
            <person name="Armisen D."/>
            <person name="Proux-Wera E."/>
            <person name="Oheigeartaigh S.S."/>
            <person name="Byrne K.P."/>
            <person name="Wolfe K.H."/>
        </authorList>
    </citation>
    <scope>NUCLEOTIDE SEQUENCE [LARGE SCALE GENOMIC DNA]</scope>
    <source>
        <strain evidence="8">ATCC 76901 / BCRC 22586 / CBS 4309 / NBRC 1992 / NRRL Y-12630</strain>
    </source>
</reference>
<evidence type="ECO:0000256" key="3">
    <source>
        <dbReference type="ARBA" id="ARBA00023242"/>
    </source>
</evidence>
<feature type="region of interest" description="Disordered" evidence="5">
    <location>
        <begin position="765"/>
        <end position="825"/>
    </location>
</feature>
<dbReference type="GO" id="GO:0006607">
    <property type="term" value="P:NLS-bearing protein import into nucleus"/>
    <property type="evidence" value="ECO:0007669"/>
    <property type="project" value="EnsemblFungi"/>
</dbReference>
<dbReference type="eggNOG" id="KOG3630">
    <property type="taxonomic scope" value="Eukaryota"/>
</dbReference>
<evidence type="ECO:0000256" key="1">
    <source>
        <dbReference type="ARBA" id="ARBA00004123"/>
    </source>
</evidence>
<proteinExistence type="predicted"/>
<feature type="compositionally biased region" description="Polar residues" evidence="5">
    <location>
        <begin position="991"/>
        <end position="1007"/>
    </location>
</feature>
<dbReference type="Pfam" id="PF16755">
    <property type="entry name" value="Beta-prop_NUP159_NUP214"/>
    <property type="match status" value="1"/>
</dbReference>
<feature type="compositionally biased region" description="Basic and acidic residues" evidence="5">
    <location>
        <begin position="977"/>
        <end position="990"/>
    </location>
</feature>
<feature type="compositionally biased region" description="Polar residues" evidence="5">
    <location>
        <begin position="682"/>
        <end position="693"/>
    </location>
</feature>
<evidence type="ECO:0000313" key="7">
    <source>
        <dbReference type="EMBL" id="CCC68727.1"/>
    </source>
</evidence>
<comment type="subcellular location">
    <subcellularLocation>
        <location evidence="1">Nucleus</location>
    </subcellularLocation>
</comment>
<dbReference type="Proteomes" id="UP000001640">
    <property type="component" value="Chromosome 2"/>
</dbReference>
<dbReference type="InParanoid" id="G0V9W0"/>
<feature type="compositionally biased region" description="Polar residues" evidence="5">
    <location>
        <begin position="710"/>
        <end position="725"/>
    </location>
</feature>
<keyword evidence="2" id="KW-0813">Transport</keyword>
<keyword evidence="3" id="KW-0539">Nucleus</keyword>
<dbReference type="SUPFAM" id="SSF117289">
    <property type="entry name" value="Nucleoporin domain"/>
    <property type="match status" value="1"/>
</dbReference>
<dbReference type="EMBL" id="HE576753">
    <property type="protein sequence ID" value="CCC68727.1"/>
    <property type="molecule type" value="Genomic_DNA"/>
</dbReference>
<protein>
    <recommendedName>
        <fullName evidence="6">Nucleoporin Nup159/Nup146 N-terminal domain-containing protein</fullName>
    </recommendedName>
</protein>